<dbReference type="GO" id="GO:0003677">
    <property type="term" value="F:DNA binding"/>
    <property type="evidence" value="ECO:0007669"/>
    <property type="project" value="UniProtKB-KW"/>
</dbReference>
<dbReference type="PANTHER" id="PTHR31744:SF210">
    <property type="entry name" value="NAC DOMAIN-CONTAINING PROTEIN 86-LIKE"/>
    <property type="match status" value="1"/>
</dbReference>
<keyword evidence="4" id="KW-0804">Transcription</keyword>
<evidence type="ECO:0000313" key="10">
    <source>
        <dbReference type="Proteomes" id="UP000541444"/>
    </source>
</evidence>
<evidence type="ECO:0000256" key="6">
    <source>
        <dbReference type="SAM" id="MobiDB-lite"/>
    </source>
</evidence>
<evidence type="ECO:0000256" key="2">
    <source>
        <dbReference type="ARBA" id="ARBA00023015"/>
    </source>
</evidence>
<keyword evidence="7" id="KW-0472">Membrane</keyword>
<dbReference type="GO" id="GO:0005634">
    <property type="term" value="C:nucleus"/>
    <property type="evidence" value="ECO:0007669"/>
    <property type="project" value="UniProtKB-SubCell"/>
</dbReference>
<dbReference type="FunFam" id="2.170.150.80:FF:000002">
    <property type="entry name" value="Nac domain-containing protein 86"/>
    <property type="match status" value="1"/>
</dbReference>
<dbReference type="OrthoDB" id="777252at2759"/>
<gene>
    <name evidence="9" type="ORF">GIB67_017198</name>
</gene>
<dbReference type="GO" id="GO:0006355">
    <property type="term" value="P:regulation of DNA-templated transcription"/>
    <property type="evidence" value="ECO:0007669"/>
    <property type="project" value="InterPro"/>
</dbReference>
<dbReference type="PANTHER" id="PTHR31744">
    <property type="entry name" value="PROTEIN CUP-SHAPED COTYLEDON 2-RELATED"/>
    <property type="match status" value="1"/>
</dbReference>
<accession>A0A7J7NKS5</accession>
<sequence length="561" mass="63141">MGGEALAPGFRFHPTDEELVGYYLKRKICGKPFRFDAISEIDIYRSEPWDLPGYSKLKSRDLEWYFFSALDKKYGNGWRTNRATNEGYWKTTGKDRTVRRGDRCVGMKKTLVFHIGRAPKGERTNWVMHEYRLEDEDLKLAGISQDAFVLCRIFHKSGSGPRNGDQYGAPLVEEEWEDDDVLVKERAEAFVYAEEQNEIDQCIQRPVEEVTNFAIPIPTENVLPEGYVGENSFIQLADPTDLLQDEQKPFLGTGENYNVPEATEEQFLDLLEEFHMDSEPVENEYFELDDLLNSVDGYRAGDPDSTEPTYLDASSLEQPFANESFVEVDDLNPIEADLSGFEMLDDYMSYFDATDTDLNFVALDSSKVLEDEHFSSNQVSLHNEVYVRNGETRLVPAEPSTAQGDEGASSSEPKPEIRKVAPDVQCNGGWNNNTLAKQLSCMLEAFSAPPAFASEFPTKNGISLRDTSATHSSSSVHVTAGMIHVTVSGSRKGWSLGKSAEDSDFLLPYSVTGDAEISFERNIFSSKVGSMVMRSTCYFMFLWVLVLSMSYKIGSYIYAKA</sequence>
<keyword evidence="5" id="KW-0539">Nucleus</keyword>
<evidence type="ECO:0000256" key="7">
    <source>
        <dbReference type="SAM" id="Phobius"/>
    </source>
</evidence>
<dbReference type="SUPFAM" id="SSF101941">
    <property type="entry name" value="NAC domain"/>
    <property type="match status" value="1"/>
</dbReference>
<dbReference type="Pfam" id="PF02365">
    <property type="entry name" value="NAM"/>
    <property type="match status" value="1"/>
</dbReference>
<dbReference type="PROSITE" id="PS51005">
    <property type="entry name" value="NAC"/>
    <property type="match status" value="1"/>
</dbReference>
<keyword evidence="2" id="KW-0805">Transcription regulation</keyword>
<keyword evidence="7" id="KW-0812">Transmembrane</keyword>
<dbReference type="InterPro" id="IPR003441">
    <property type="entry name" value="NAC-dom"/>
</dbReference>
<feature type="compositionally biased region" description="Polar residues" evidence="6">
    <location>
        <begin position="400"/>
        <end position="412"/>
    </location>
</feature>
<reference evidence="9 10" key="1">
    <citation type="journal article" date="2020" name="IScience">
        <title>Genome Sequencing of the Endangered Kingdonia uniflora (Circaeasteraceae, Ranunculales) Reveals Potential Mechanisms of Evolutionary Specialization.</title>
        <authorList>
            <person name="Sun Y."/>
            <person name="Deng T."/>
            <person name="Zhang A."/>
            <person name="Moore M.J."/>
            <person name="Landis J.B."/>
            <person name="Lin N."/>
            <person name="Zhang H."/>
            <person name="Zhang X."/>
            <person name="Huang J."/>
            <person name="Zhang X."/>
            <person name="Sun H."/>
            <person name="Wang H."/>
        </authorList>
    </citation>
    <scope>NUCLEOTIDE SEQUENCE [LARGE SCALE GENOMIC DNA]</scope>
    <source>
        <strain evidence="9">TB1705</strain>
        <tissue evidence="9">Leaf</tissue>
    </source>
</reference>
<organism evidence="9 10">
    <name type="scientific">Kingdonia uniflora</name>
    <dbReference type="NCBI Taxonomy" id="39325"/>
    <lineage>
        <taxon>Eukaryota</taxon>
        <taxon>Viridiplantae</taxon>
        <taxon>Streptophyta</taxon>
        <taxon>Embryophyta</taxon>
        <taxon>Tracheophyta</taxon>
        <taxon>Spermatophyta</taxon>
        <taxon>Magnoliopsida</taxon>
        <taxon>Ranunculales</taxon>
        <taxon>Circaeasteraceae</taxon>
        <taxon>Kingdonia</taxon>
    </lineage>
</organism>
<feature type="domain" description="NAC" evidence="8">
    <location>
        <begin position="6"/>
        <end position="156"/>
    </location>
</feature>
<dbReference type="Gene3D" id="2.170.150.80">
    <property type="entry name" value="NAC domain"/>
    <property type="match status" value="1"/>
</dbReference>
<comment type="subcellular location">
    <subcellularLocation>
        <location evidence="1">Nucleus</location>
    </subcellularLocation>
</comment>
<keyword evidence="7" id="KW-1133">Transmembrane helix</keyword>
<dbReference type="InterPro" id="IPR036093">
    <property type="entry name" value="NAC_dom_sf"/>
</dbReference>
<evidence type="ECO:0000256" key="3">
    <source>
        <dbReference type="ARBA" id="ARBA00023125"/>
    </source>
</evidence>
<evidence type="ECO:0000256" key="1">
    <source>
        <dbReference type="ARBA" id="ARBA00004123"/>
    </source>
</evidence>
<keyword evidence="10" id="KW-1185">Reference proteome</keyword>
<feature type="region of interest" description="Disordered" evidence="6">
    <location>
        <begin position="395"/>
        <end position="416"/>
    </location>
</feature>
<evidence type="ECO:0000256" key="4">
    <source>
        <dbReference type="ARBA" id="ARBA00023163"/>
    </source>
</evidence>
<evidence type="ECO:0000313" key="9">
    <source>
        <dbReference type="EMBL" id="KAF6167703.1"/>
    </source>
</evidence>
<evidence type="ECO:0000256" key="5">
    <source>
        <dbReference type="ARBA" id="ARBA00023242"/>
    </source>
</evidence>
<proteinExistence type="predicted"/>
<dbReference type="EMBL" id="JACGCM010000719">
    <property type="protein sequence ID" value="KAF6167703.1"/>
    <property type="molecule type" value="Genomic_DNA"/>
</dbReference>
<name>A0A7J7NKS5_9MAGN</name>
<comment type="caution">
    <text evidence="9">The sequence shown here is derived from an EMBL/GenBank/DDBJ whole genome shotgun (WGS) entry which is preliminary data.</text>
</comment>
<dbReference type="Proteomes" id="UP000541444">
    <property type="component" value="Unassembled WGS sequence"/>
</dbReference>
<dbReference type="AlphaFoldDB" id="A0A7J7NKS5"/>
<keyword evidence="3" id="KW-0238">DNA-binding</keyword>
<feature type="transmembrane region" description="Helical" evidence="7">
    <location>
        <begin position="538"/>
        <end position="559"/>
    </location>
</feature>
<protein>
    <recommendedName>
        <fullName evidence="8">NAC domain-containing protein</fullName>
    </recommendedName>
</protein>
<evidence type="ECO:0000259" key="8">
    <source>
        <dbReference type="PROSITE" id="PS51005"/>
    </source>
</evidence>